<feature type="region of interest" description="Disordered" evidence="1">
    <location>
        <begin position="1"/>
        <end position="20"/>
    </location>
</feature>
<accession>A0ABV6NQ17</accession>
<dbReference type="Pfam" id="PF08044">
    <property type="entry name" value="DUF1707"/>
    <property type="match status" value="1"/>
</dbReference>
<evidence type="ECO:0000313" key="4">
    <source>
        <dbReference type="EMBL" id="MFC0562791.1"/>
    </source>
</evidence>
<proteinExistence type="predicted"/>
<dbReference type="PANTHER" id="PTHR40763:SF4">
    <property type="entry name" value="DUF1707 DOMAIN-CONTAINING PROTEIN"/>
    <property type="match status" value="1"/>
</dbReference>
<feature type="region of interest" description="Disordered" evidence="1">
    <location>
        <begin position="57"/>
        <end position="90"/>
    </location>
</feature>
<dbReference type="PANTHER" id="PTHR40763">
    <property type="entry name" value="MEMBRANE PROTEIN-RELATED"/>
    <property type="match status" value="1"/>
</dbReference>
<dbReference type="Proteomes" id="UP001589894">
    <property type="component" value="Unassembled WGS sequence"/>
</dbReference>
<dbReference type="EMBL" id="JBHLUE010000001">
    <property type="protein sequence ID" value="MFC0562791.1"/>
    <property type="molecule type" value="Genomic_DNA"/>
</dbReference>
<evidence type="ECO:0000256" key="1">
    <source>
        <dbReference type="SAM" id="MobiDB-lite"/>
    </source>
</evidence>
<keyword evidence="2" id="KW-0472">Membrane</keyword>
<keyword evidence="5" id="KW-1185">Reference proteome</keyword>
<feature type="compositionally biased region" description="Pro residues" evidence="1">
    <location>
        <begin position="72"/>
        <end position="81"/>
    </location>
</feature>
<feature type="compositionally biased region" description="Basic and acidic residues" evidence="1">
    <location>
        <begin position="1"/>
        <end position="17"/>
    </location>
</feature>
<comment type="caution">
    <text evidence="4">The sequence shown here is derived from an EMBL/GenBank/DDBJ whole genome shotgun (WGS) entry which is preliminary data.</text>
</comment>
<protein>
    <submittedName>
        <fullName evidence="4">DUF1707 domain-containing protein</fullName>
    </submittedName>
</protein>
<name>A0ABV6NQ17_9ACTN</name>
<keyword evidence="2" id="KW-0812">Transmembrane</keyword>
<keyword evidence="2" id="KW-1133">Transmembrane helix</keyword>
<feature type="transmembrane region" description="Helical" evidence="2">
    <location>
        <begin position="130"/>
        <end position="151"/>
    </location>
</feature>
<dbReference type="InterPro" id="IPR012551">
    <property type="entry name" value="DUF1707_SHOCT-like"/>
</dbReference>
<dbReference type="RefSeq" id="WP_377334728.1">
    <property type="nucleotide sequence ID" value="NZ_JBHLUE010000001.1"/>
</dbReference>
<feature type="domain" description="DUF1707" evidence="3">
    <location>
        <begin position="7"/>
        <end position="59"/>
    </location>
</feature>
<evidence type="ECO:0000313" key="5">
    <source>
        <dbReference type="Proteomes" id="UP001589894"/>
    </source>
</evidence>
<organism evidence="4 5">
    <name type="scientific">Plantactinospora siamensis</name>
    <dbReference type="NCBI Taxonomy" id="555372"/>
    <lineage>
        <taxon>Bacteria</taxon>
        <taxon>Bacillati</taxon>
        <taxon>Actinomycetota</taxon>
        <taxon>Actinomycetes</taxon>
        <taxon>Micromonosporales</taxon>
        <taxon>Micromonosporaceae</taxon>
        <taxon>Plantactinospora</taxon>
    </lineage>
</organism>
<evidence type="ECO:0000256" key="2">
    <source>
        <dbReference type="SAM" id="Phobius"/>
    </source>
</evidence>
<sequence>MNSRSDMRASDADREAVAEQLRGALNEGRLDLREYDERLQRTYAARTYGDLDGLLTDLPGTVPPQRSQVARPQPPEPPAPAAPEGDAGTRQAATRGWLLATWSSYFSVVGITSAIWLVSCIASGHLHYYWPVWVAGPWGVVLLISTITGLLGGAPQRHWGHQAHRDAWQARNAARYATREARYAARDARRRARGR</sequence>
<gene>
    <name evidence="4" type="ORF">ACFFHU_01170</name>
</gene>
<feature type="transmembrane region" description="Helical" evidence="2">
    <location>
        <begin position="97"/>
        <end position="118"/>
    </location>
</feature>
<evidence type="ECO:0000259" key="3">
    <source>
        <dbReference type="Pfam" id="PF08044"/>
    </source>
</evidence>
<reference evidence="4 5" key="1">
    <citation type="submission" date="2024-09" db="EMBL/GenBank/DDBJ databases">
        <authorList>
            <person name="Sun Q."/>
            <person name="Mori K."/>
        </authorList>
    </citation>
    <scope>NUCLEOTIDE SEQUENCE [LARGE SCALE GENOMIC DNA]</scope>
    <source>
        <strain evidence="4 5">TBRC 2205</strain>
    </source>
</reference>